<dbReference type="PANTHER" id="PTHR43811">
    <property type="entry name" value="FKBP-TYPE PEPTIDYL-PROLYL CIS-TRANS ISOMERASE FKPA"/>
    <property type="match status" value="1"/>
</dbReference>
<sequence>MRSRLALTAAAGLLLTLSACTATGGGGGDVADSTSGGNCEAPAAGGASNGVTVDGELGAKPEVNFDFPLTVEKMQRTVVIDGEGPVAREGDTVTAEITLLDGATGDEILSSGHDGSAPEQITLDESFVPAIVKTLECSPAGTRIVSVAPSGDFGENSQQPLVQEGSSAVIIADLVAIADPPLERAEGEVADVPTEFPKVELDEDGAPTITVPDEPAPTELEIAPLIVGDGPTVEEGASVTVHYTGVIWDSNEVFDSSWERGEPATFPTDGVIPGFKAALVGQKVGSQVIAVIPPSEGYGEAGSGELIKGDSVLVFVVDILATN</sequence>
<keyword evidence="10" id="KW-1185">Reference proteome</keyword>
<dbReference type="Pfam" id="PF00254">
    <property type="entry name" value="FKBP_C"/>
    <property type="match status" value="1"/>
</dbReference>
<name>A0A2M9CLB3_9MICO</name>
<evidence type="ECO:0000256" key="6">
    <source>
        <dbReference type="PROSITE-ProRule" id="PRU00277"/>
    </source>
</evidence>
<keyword evidence="5 6" id="KW-0413">Isomerase</keyword>
<evidence type="ECO:0000256" key="7">
    <source>
        <dbReference type="SAM" id="SignalP"/>
    </source>
</evidence>
<evidence type="ECO:0000256" key="1">
    <source>
        <dbReference type="ARBA" id="ARBA00000971"/>
    </source>
</evidence>
<dbReference type="OrthoDB" id="25996at2"/>
<dbReference type="PANTHER" id="PTHR43811:SF19">
    <property type="entry name" value="39 KDA FK506-BINDING NUCLEAR PROTEIN"/>
    <property type="match status" value="1"/>
</dbReference>
<evidence type="ECO:0000256" key="5">
    <source>
        <dbReference type="ARBA" id="ARBA00023235"/>
    </source>
</evidence>
<dbReference type="RefSeq" id="WP_100364849.1">
    <property type="nucleotide sequence ID" value="NZ_PGFF01000001.1"/>
</dbReference>
<feature type="domain" description="PPIase FKBP-type" evidence="8">
    <location>
        <begin position="236"/>
        <end position="323"/>
    </location>
</feature>
<dbReference type="InterPro" id="IPR046357">
    <property type="entry name" value="PPIase_dom_sf"/>
</dbReference>
<evidence type="ECO:0000313" key="10">
    <source>
        <dbReference type="Proteomes" id="UP000228758"/>
    </source>
</evidence>
<dbReference type="Proteomes" id="UP000228758">
    <property type="component" value="Unassembled WGS sequence"/>
</dbReference>
<comment type="catalytic activity">
    <reaction evidence="1 6">
        <text>[protein]-peptidylproline (omega=180) = [protein]-peptidylproline (omega=0)</text>
        <dbReference type="Rhea" id="RHEA:16237"/>
        <dbReference type="Rhea" id="RHEA-COMP:10747"/>
        <dbReference type="Rhea" id="RHEA-COMP:10748"/>
        <dbReference type="ChEBI" id="CHEBI:83833"/>
        <dbReference type="ChEBI" id="CHEBI:83834"/>
        <dbReference type="EC" id="5.2.1.8"/>
    </reaction>
</comment>
<keyword evidence="4 6" id="KW-0697">Rotamase</keyword>
<gene>
    <name evidence="9" type="ORF">CLV46_2262</name>
</gene>
<dbReference type="Gene3D" id="3.10.50.40">
    <property type="match status" value="1"/>
</dbReference>
<dbReference type="AlphaFoldDB" id="A0A2M9CLB3"/>
<comment type="similarity">
    <text evidence="2">Belongs to the FKBP-type PPIase family.</text>
</comment>
<evidence type="ECO:0000313" key="9">
    <source>
        <dbReference type="EMBL" id="PJJ72688.1"/>
    </source>
</evidence>
<dbReference type="SUPFAM" id="SSF54534">
    <property type="entry name" value="FKBP-like"/>
    <property type="match status" value="2"/>
</dbReference>
<keyword evidence="7" id="KW-0732">Signal</keyword>
<evidence type="ECO:0000256" key="3">
    <source>
        <dbReference type="ARBA" id="ARBA00013194"/>
    </source>
</evidence>
<dbReference type="GO" id="GO:0003755">
    <property type="term" value="F:peptidyl-prolyl cis-trans isomerase activity"/>
    <property type="evidence" value="ECO:0007669"/>
    <property type="project" value="UniProtKB-KW"/>
</dbReference>
<feature type="signal peptide" evidence="7">
    <location>
        <begin position="1"/>
        <end position="21"/>
    </location>
</feature>
<reference evidence="9 10" key="1">
    <citation type="submission" date="2017-11" db="EMBL/GenBank/DDBJ databases">
        <title>Genomic Encyclopedia of Archaeal and Bacterial Type Strains, Phase II (KMG-II): From Individual Species to Whole Genera.</title>
        <authorList>
            <person name="Goeker M."/>
        </authorList>
    </citation>
    <scope>NUCLEOTIDE SEQUENCE [LARGE SCALE GENOMIC DNA]</scope>
    <source>
        <strain evidence="9 10">DSM 27393</strain>
    </source>
</reference>
<dbReference type="EC" id="5.2.1.8" evidence="3 6"/>
<dbReference type="EMBL" id="PGFF01000001">
    <property type="protein sequence ID" value="PJJ72688.1"/>
    <property type="molecule type" value="Genomic_DNA"/>
</dbReference>
<dbReference type="PROSITE" id="PS51257">
    <property type="entry name" value="PROKAR_LIPOPROTEIN"/>
    <property type="match status" value="1"/>
</dbReference>
<protein>
    <recommendedName>
        <fullName evidence="3 6">peptidylprolyl isomerase</fullName>
        <ecNumber evidence="3 6">5.2.1.8</ecNumber>
    </recommendedName>
</protein>
<proteinExistence type="inferred from homology"/>
<feature type="chain" id="PRO_5038990468" description="peptidylprolyl isomerase" evidence="7">
    <location>
        <begin position="22"/>
        <end position="323"/>
    </location>
</feature>
<comment type="caution">
    <text evidence="9">The sequence shown here is derived from an EMBL/GenBank/DDBJ whole genome shotgun (WGS) entry which is preliminary data.</text>
</comment>
<organism evidence="9 10">
    <name type="scientific">Diaminobutyricimonas aerilata</name>
    <dbReference type="NCBI Taxonomy" id="1162967"/>
    <lineage>
        <taxon>Bacteria</taxon>
        <taxon>Bacillati</taxon>
        <taxon>Actinomycetota</taxon>
        <taxon>Actinomycetes</taxon>
        <taxon>Micrococcales</taxon>
        <taxon>Microbacteriaceae</taxon>
        <taxon>Diaminobutyricimonas</taxon>
    </lineage>
</organism>
<dbReference type="InterPro" id="IPR001179">
    <property type="entry name" value="PPIase_FKBP_dom"/>
</dbReference>
<evidence type="ECO:0000259" key="8">
    <source>
        <dbReference type="PROSITE" id="PS50059"/>
    </source>
</evidence>
<evidence type="ECO:0000256" key="2">
    <source>
        <dbReference type="ARBA" id="ARBA00006577"/>
    </source>
</evidence>
<dbReference type="PROSITE" id="PS50059">
    <property type="entry name" value="FKBP_PPIASE"/>
    <property type="match status" value="1"/>
</dbReference>
<accession>A0A2M9CLB3</accession>
<evidence type="ECO:0000256" key="4">
    <source>
        <dbReference type="ARBA" id="ARBA00023110"/>
    </source>
</evidence>